<dbReference type="AlphaFoldDB" id="B0DU45"/>
<organism evidence="2">
    <name type="scientific">Laccaria bicolor (strain S238N-H82 / ATCC MYA-4686)</name>
    <name type="common">Bicoloured deceiver</name>
    <name type="synonym">Laccaria laccata var. bicolor</name>
    <dbReference type="NCBI Taxonomy" id="486041"/>
    <lineage>
        <taxon>Eukaryota</taxon>
        <taxon>Fungi</taxon>
        <taxon>Dikarya</taxon>
        <taxon>Basidiomycota</taxon>
        <taxon>Agaricomycotina</taxon>
        <taxon>Agaricomycetes</taxon>
        <taxon>Agaricomycetidae</taxon>
        <taxon>Agaricales</taxon>
        <taxon>Agaricineae</taxon>
        <taxon>Hydnangiaceae</taxon>
        <taxon>Laccaria</taxon>
    </lineage>
</organism>
<dbReference type="InParanoid" id="B0DU45"/>
<accession>B0DU45</accession>
<gene>
    <name evidence="1" type="ORF">LACBIDRAFT_310329</name>
</gene>
<evidence type="ECO:0000313" key="1">
    <source>
        <dbReference type="EMBL" id="EDR01840.1"/>
    </source>
</evidence>
<proteinExistence type="predicted"/>
<evidence type="ECO:0000313" key="2">
    <source>
        <dbReference type="Proteomes" id="UP000001194"/>
    </source>
</evidence>
<dbReference type="RefSeq" id="XP_001887450.1">
    <property type="nucleotide sequence ID" value="XM_001887415.1"/>
</dbReference>
<dbReference type="GeneID" id="6083102"/>
<protein>
    <submittedName>
        <fullName evidence="1">Predicted protein</fullName>
    </submittedName>
</protein>
<dbReference type="EMBL" id="DS547135">
    <property type="protein sequence ID" value="EDR01840.1"/>
    <property type="molecule type" value="Genomic_DNA"/>
</dbReference>
<dbReference type="HOGENOM" id="CLU_2386561_0_0_1"/>
<name>B0DU45_LACBS</name>
<keyword evidence="2" id="KW-1185">Reference proteome</keyword>
<dbReference type="Proteomes" id="UP000001194">
    <property type="component" value="Unassembled WGS sequence"/>
</dbReference>
<dbReference type="KEGG" id="lbc:LACBIDRAFT_310329"/>
<sequence>MAEGDGARPGPSNPPKLSSRLYPQFQFDCRVFHLNCLSPHFNSINPSSLASSKLPGTPRTTYTLPRHFRVIATRSPSSTVRIDMFDARWGRPRA</sequence>
<reference evidence="1 2" key="1">
    <citation type="journal article" date="2008" name="Nature">
        <title>The genome of Laccaria bicolor provides insights into mycorrhizal symbiosis.</title>
        <authorList>
            <person name="Martin F."/>
            <person name="Aerts A."/>
            <person name="Ahren D."/>
            <person name="Brun A."/>
            <person name="Danchin E.G.J."/>
            <person name="Duchaussoy F."/>
            <person name="Gibon J."/>
            <person name="Kohler A."/>
            <person name="Lindquist E."/>
            <person name="Pereda V."/>
            <person name="Salamov A."/>
            <person name="Shapiro H.J."/>
            <person name="Wuyts J."/>
            <person name="Blaudez D."/>
            <person name="Buee M."/>
            <person name="Brokstein P."/>
            <person name="Canbaeck B."/>
            <person name="Cohen D."/>
            <person name="Courty P.E."/>
            <person name="Coutinho P.M."/>
            <person name="Delaruelle C."/>
            <person name="Detter J.C."/>
            <person name="Deveau A."/>
            <person name="DiFazio S."/>
            <person name="Duplessis S."/>
            <person name="Fraissinet-Tachet L."/>
            <person name="Lucic E."/>
            <person name="Frey-Klett P."/>
            <person name="Fourrey C."/>
            <person name="Feussner I."/>
            <person name="Gay G."/>
            <person name="Grimwood J."/>
            <person name="Hoegger P.J."/>
            <person name="Jain P."/>
            <person name="Kilaru S."/>
            <person name="Labbe J."/>
            <person name="Lin Y.C."/>
            <person name="Legue V."/>
            <person name="Le Tacon F."/>
            <person name="Marmeisse R."/>
            <person name="Melayah D."/>
            <person name="Montanini B."/>
            <person name="Muratet M."/>
            <person name="Nehls U."/>
            <person name="Niculita-Hirzel H."/>
            <person name="Oudot-Le Secq M.P."/>
            <person name="Peter M."/>
            <person name="Quesneville H."/>
            <person name="Rajashekar B."/>
            <person name="Reich M."/>
            <person name="Rouhier N."/>
            <person name="Schmutz J."/>
            <person name="Yin T."/>
            <person name="Chalot M."/>
            <person name="Henrissat B."/>
            <person name="Kuees U."/>
            <person name="Lucas S."/>
            <person name="Van de Peer Y."/>
            <person name="Podila G.K."/>
            <person name="Polle A."/>
            <person name="Pukkila P.J."/>
            <person name="Richardson P.M."/>
            <person name="Rouze P."/>
            <person name="Sanders I.R."/>
            <person name="Stajich J.E."/>
            <person name="Tunlid A."/>
            <person name="Tuskan G."/>
            <person name="Grigoriev I.V."/>
        </authorList>
    </citation>
    <scope>NUCLEOTIDE SEQUENCE [LARGE SCALE GENOMIC DNA]</scope>
    <source>
        <strain evidence="2">S238N-H82 / ATCC MYA-4686</strain>
    </source>
</reference>